<gene>
    <name evidence="2" type="primary">LOC105180318</name>
</gene>
<proteinExistence type="predicted"/>
<organism evidence="1 2">
    <name type="scientific">Sesamum indicum</name>
    <name type="common">Oriental sesame</name>
    <name type="synonym">Sesamum orientale</name>
    <dbReference type="NCBI Taxonomy" id="4182"/>
    <lineage>
        <taxon>Eukaryota</taxon>
        <taxon>Viridiplantae</taxon>
        <taxon>Streptophyta</taxon>
        <taxon>Embryophyta</taxon>
        <taxon>Tracheophyta</taxon>
        <taxon>Spermatophyta</taxon>
        <taxon>Magnoliopsida</taxon>
        <taxon>eudicotyledons</taxon>
        <taxon>Gunneridae</taxon>
        <taxon>Pentapetalae</taxon>
        <taxon>asterids</taxon>
        <taxon>lamiids</taxon>
        <taxon>Lamiales</taxon>
        <taxon>Pedaliaceae</taxon>
        <taxon>Sesamum</taxon>
    </lineage>
</organism>
<dbReference type="PANTHER" id="PTHR33116:SF76">
    <property type="entry name" value="DUF4283 DOMAIN-CONTAINING PROTEIN"/>
    <property type="match status" value="1"/>
</dbReference>
<evidence type="ECO:0000313" key="2">
    <source>
        <dbReference type="RefSeq" id="XP_011102286.1"/>
    </source>
</evidence>
<protein>
    <submittedName>
        <fullName evidence="2">Uncharacterized protein LOC105180318</fullName>
    </submittedName>
</protein>
<reference evidence="2" key="1">
    <citation type="submission" date="2025-08" db="UniProtKB">
        <authorList>
            <consortium name="RefSeq"/>
        </authorList>
    </citation>
    <scope>IDENTIFICATION</scope>
</reference>
<accession>A0A6I9UJX1</accession>
<dbReference type="InParanoid" id="A0A6I9UJX1"/>
<dbReference type="KEGG" id="sind:105180318"/>
<name>A0A6I9UJX1_SESIN</name>
<dbReference type="AlphaFoldDB" id="A0A6I9UJX1"/>
<keyword evidence="1" id="KW-1185">Reference proteome</keyword>
<dbReference type="GeneID" id="105180318"/>
<dbReference type="OrthoDB" id="1751077at2759"/>
<sequence>MALNIYWASVFILPKGVIREIEKRLRAFVWKGTTTSGYAKVASRDVYRPASERAQGLRDIATLNRTLMSKKLCDVIRCDRTSICVEWLFNRRLRDKSVWTVTDNGGSLGWRKLLRLCPLLRLMVDYQIGDGNSIYLWHDLLHHLGPLMERFPRGPRLLGLRTADKLSSVIMEGQWHWPLIMDIECLEILHALPIIHGEKDCIIW</sequence>
<dbReference type="RefSeq" id="XP_011102286.1">
    <property type="nucleotide sequence ID" value="XM_011103984.1"/>
</dbReference>
<dbReference type="Proteomes" id="UP000504604">
    <property type="component" value="Unplaced"/>
</dbReference>
<dbReference type="PANTHER" id="PTHR33116">
    <property type="entry name" value="REVERSE TRANSCRIPTASE ZINC-BINDING DOMAIN-CONTAINING PROTEIN-RELATED-RELATED"/>
    <property type="match status" value="1"/>
</dbReference>
<evidence type="ECO:0000313" key="1">
    <source>
        <dbReference type="Proteomes" id="UP000504604"/>
    </source>
</evidence>